<sequence length="131" mass="14650">DEQVRHYFGSGDKWGVSIDYCTQRKQLGTADAVKMVEDLVDGNFLVINGDIFVNQKDINSLTSRNENTLSVVEVEDTNDLGLIELREGRIVHIYEKVEKPPSYMANAGLYLFTPHIFDAISQTSKSPRGGV</sequence>
<protein>
    <recommendedName>
        <fullName evidence="1">Nucleotidyl transferase domain-containing protein</fullName>
    </recommendedName>
</protein>
<name>X1MHR0_9ZZZZ</name>
<dbReference type="InterPro" id="IPR029044">
    <property type="entry name" value="Nucleotide-diphossugar_trans"/>
</dbReference>
<evidence type="ECO:0000259" key="1">
    <source>
        <dbReference type="Pfam" id="PF00483"/>
    </source>
</evidence>
<dbReference type="Pfam" id="PF00483">
    <property type="entry name" value="NTP_transferase"/>
    <property type="match status" value="1"/>
</dbReference>
<feature type="non-terminal residue" evidence="2">
    <location>
        <position position="1"/>
    </location>
</feature>
<dbReference type="EMBL" id="BARV01018158">
    <property type="protein sequence ID" value="GAI31182.1"/>
    <property type="molecule type" value="Genomic_DNA"/>
</dbReference>
<evidence type="ECO:0000313" key="2">
    <source>
        <dbReference type="EMBL" id="GAI31182.1"/>
    </source>
</evidence>
<dbReference type="InterPro" id="IPR005835">
    <property type="entry name" value="NTP_transferase_dom"/>
</dbReference>
<organism evidence="2">
    <name type="scientific">marine sediment metagenome</name>
    <dbReference type="NCBI Taxonomy" id="412755"/>
    <lineage>
        <taxon>unclassified sequences</taxon>
        <taxon>metagenomes</taxon>
        <taxon>ecological metagenomes</taxon>
    </lineage>
</organism>
<proteinExistence type="predicted"/>
<dbReference type="Gene3D" id="3.90.550.10">
    <property type="entry name" value="Spore Coat Polysaccharide Biosynthesis Protein SpsA, Chain A"/>
    <property type="match status" value="1"/>
</dbReference>
<gene>
    <name evidence="2" type="ORF">S06H3_30781</name>
</gene>
<accession>X1MHR0</accession>
<dbReference type="AlphaFoldDB" id="X1MHR0"/>
<dbReference type="InterPro" id="IPR050486">
    <property type="entry name" value="Mannose-1P_guanyltransferase"/>
</dbReference>
<feature type="domain" description="Nucleotidyl transferase" evidence="1">
    <location>
        <begin position="2"/>
        <end position="127"/>
    </location>
</feature>
<comment type="caution">
    <text evidence="2">The sequence shown here is derived from an EMBL/GenBank/DDBJ whole genome shotgun (WGS) entry which is preliminary data.</text>
</comment>
<reference evidence="2" key="1">
    <citation type="journal article" date="2014" name="Front. Microbiol.">
        <title>High frequency of phylogenetically diverse reductive dehalogenase-homologous genes in deep subseafloor sedimentary metagenomes.</title>
        <authorList>
            <person name="Kawai M."/>
            <person name="Futagami T."/>
            <person name="Toyoda A."/>
            <person name="Takaki Y."/>
            <person name="Nishi S."/>
            <person name="Hori S."/>
            <person name="Arai W."/>
            <person name="Tsubouchi T."/>
            <person name="Morono Y."/>
            <person name="Uchiyama I."/>
            <person name="Ito T."/>
            <person name="Fujiyama A."/>
            <person name="Inagaki F."/>
            <person name="Takami H."/>
        </authorList>
    </citation>
    <scope>NUCLEOTIDE SEQUENCE</scope>
    <source>
        <strain evidence="2">Expedition CK06-06</strain>
    </source>
</reference>
<dbReference type="SUPFAM" id="SSF53448">
    <property type="entry name" value="Nucleotide-diphospho-sugar transferases"/>
    <property type="match status" value="1"/>
</dbReference>
<dbReference type="PANTHER" id="PTHR22572">
    <property type="entry name" value="SUGAR-1-PHOSPHATE GUANYL TRANSFERASE"/>
    <property type="match status" value="1"/>
</dbReference>